<accession>A0AAP7N8M0</accession>
<evidence type="ECO:0000256" key="1">
    <source>
        <dbReference type="ARBA" id="ARBA00023121"/>
    </source>
</evidence>
<dbReference type="GO" id="GO:0008289">
    <property type="term" value="F:lipid binding"/>
    <property type="evidence" value="ECO:0007669"/>
    <property type="project" value="UniProtKB-KW"/>
</dbReference>
<keyword evidence="1" id="KW-0446">Lipid-binding</keyword>
<dbReference type="Gene3D" id="3.30.1180.10">
    <property type="match status" value="1"/>
</dbReference>
<dbReference type="InterPro" id="IPR043168">
    <property type="entry name" value="DegV_C"/>
</dbReference>
<dbReference type="PANTHER" id="PTHR33434">
    <property type="entry name" value="DEGV DOMAIN-CONTAINING PROTEIN DR_1986-RELATED"/>
    <property type="match status" value="1"/>
</dbReference>
<dbReference type="SUPFAM" id="SSF82549">
    <property type="entry name" value="DAK1/DegV-like"/>
    <property type="match status" value="1"/>
</dbReference>
<dbReference type="Pfam" id="PF02645">
    <property type="entry name" value="DegV"/>
    <property type="match status" value="1"/>
</dbReference>
<organism evidence="2 3">
    <name type="scientific">Bacillus amyloliquefaciens</name>
    <name type="common">Bacillus velezensis</name>
    <dbReference type="NCBI Taxonomy" id="1390"/>
    <lineage>
        <taxon>Bacteria</taxon>
        <taxon>Bacillati</taxon>
        <taxon>Bacillota</taxon>
        <taxon>Bacilli</taxon>
        <taxon>Bacillales</taxon>
        <taxon>Bacillaceae</taxon>
        <taxon>Bacillus</taxon>
        <taxon>Bacillus amyloliquefaciens group</taxon>
    </lineage>
</organism>
<protein>
    <submittedName>
        <fullName evidence="2">Fatty acid-binding protein DegV</fullName>
    </submittedName>
</protein>
<reference evidence="2 3" key="1">
    <citation type="submission" date="2016-10" db="EMBL/GenBank/DDBJ databases">
        <authorList>
            <person name="Marach S."/>
            <person name="Prathuangwong S."/>
            <person name="Takikawa Y."/>
            <person name="Dohra H."/>
        </authorList>
    </citation>
    <scope>NUCLEOTIDE SEQUENCE [LARGE SCALE GENOMIC DNA]</scope>
    <source>
        <strain evidence="2 3">K2</strain>
    </source>
</reference>
<dbReference type="Proteomes" id="UP000180036">
    <property type="component" value="Unassembled WGS sequence"/>
</dbReference>
<gene>
    <name evidence="2" type="ORF">BKP66_08095</name>
</gene>
<dbReference type="InterPro" id="IPR050270">
    <property type="entry name" value="DegV_domain_contain"/>
</dbReference>
<dbReference type="AlphaFoldDB" id="A0AAP7N8M0"/>
<dbReference type="InterPro" id="IPR003797">
    <property type="entry name" value="DegV"/>
</dbReference>
<sequence length="282" mass="31684">MNIAVVTDSTAYIPKEMREEHHIHMIPLQVVFGEKTFREETELDWRSFYKEVKNHDELPTTSQPSFGELIALYEELGKTYDAVISIHLSSGISGTYNSAASANAMVDHIKVYPFDSEISCLAQGFYALKAAQLIKDGVDSPEEIIKELEEMKKTVRAYFMVDDLSHLQRGGRLSSAQAFIGGLLKVKPILHFDNKLIVPFEKIRTRKKAISRILDLFAEDASKGIPMRAAVIHANREEEVAEIIQELSGKYPHVEFYNSYFGAVIGTHLGEGAIGIGWCFKN</sequence>
<proteinExistence type="predicted"/>
<comment type="caution">
    <text evidence="2">The sequence shown here is derived from an EMBL/GenBank/DDBJ whole genome shotgun (WGS) entry which is preliminary data.</text>
</comment>
<dbReference type="PROSITE" id="PS51482">
    <property type="entry name" value="DEGV"/>
    <property type="match status" value="1"/>
</dbReference>
<evidence type="ECO:0000313" key="2">
    <source>
        <dbReference type="EMBL" id="OIK21516.1"/>
    </source>
</evidence>
<dbReference type="EMBL" id="MOEA01000002">
    <property type="protein sequence ID" value="OIK21516.1"/>
    <property type="molecule type" value="Genomic_DNA"/>
</dbReference>
<dbReference type="NCBIfam" id="TIGR00762">
    <property type="entry name" value="DegV"/>
    <property type="match status" value="1"/>
</dbReference>
<dbReference type="PANTHER" id="PTHR33434:SF2">
    <property type="entry name" value="FATTY ACID-BINDING PROTEIN TM_1468"/>
    <property type="match status" value="1"/>
</dbReference>
<name>A0AAP7N8M0_BACAM</name>
<dbReference type="Gene3D" id="3.40.50.10170">
    <property type="match status" value="1"/>
</dbReference>
<dbReference type="RefSeq" id="WP_071347514.1">
    <property type="nucleotide sequence ID" value="NZ_MOEA01000002.1"/>
</dbReference>
<evidence type="ECO:0000313" key="3">
    <source>
        <dbReference type="Proteomes" id="UP000180036"/>
    </source>
</evidence>